<dbReference type="SMART" id="SM00044">
    <property type="entry name" value="CYCc"/>
    <property type="match status" value="1"/>
</dbReference>
<dbReference type="OrthoDB" id="9801841at2"/>
<dbReference type="GO" id="GO:0035556">
    <property type="term" value="P:intracellular signal transduction"/>
    <property type="evidence" value="ECO:0007669"/>
    <property type="project" value="InterPro"/>
</dbReference>
<name>A0A4R9JXJ2_9LEPT</name>
<dbReference type="EMBL" id="RQGD01000034">
    <property type="protein sequence ID" value="TGL57910.1"/>
    <property type="molecule type" value="Genomic_DNA"/>
</dbReference>
<proteinExistence type="predicted"/>
<dbReference type="RefSeq" id="WP_135623929.1">
    <property type="nucleotide sequence ID" value="NZ_RQGD01000034.1"/>
</dbReference>
<dbReference type="Pfam" id="PF19363">
    <property type="entry name" value="DUF5939"/>
    <property type="match status" value="1"/>
</dbReference>
<organism evidence="2 3">
    <name type="scientific">Leptospira ognonensis</name>
    <dbReference type="NCBI Taxonomy" id="2484945"/>
    <lineage>
        <taxon>Bacteria</taxon>
        <taxon>Pseudomonadati</taxon>
        <taxon>Spirochaetota</taxon>
        <taxon>Spirochaetia</taxon>
        <taxon>Leptospirales</taxon>
        <taxon>Leptospiraceae</taxon>
        <taxon>Leptospira</taxon>
    </lineage>
</organism>
<evidence type="ECO:0000313" key="3">
    <source>
        <dbReference type="Proteomes" id="UP000297693"/>
    </source>
</evidence>
<dbReference type="PANTHER" id="PTHR43081:SF19">
    <property type="entry name" value="PH-SENSITIVE ADENYLATE CYCLASE RV1264"/>
    <property type="match status" value="1"/>
</dbReference>
<dbReference type="InterPro" id="IPR050697">
    <property type="entry name" value="Adenylyl/Guanylyl_Cyclase_3/4"/>
</dbReference>
<dbReference type="PROSITE" id="PS50125">
    <property type="entry name" value="GUANYLATE_CYCLASE_2"/>
    <property type="match status" value="1"/>
</dbReference>
<dbReference type="Gene3D" id="3.30.70.1230">
    <property type="entry name" value="Nucleotide cyclase"/>
    <property type="match status" value="1"/>
</dbReference>
<dbReference type="AlphaFoldDB" id="A0A4R9JXJ2"/>
<evidence type="ECO:0000259" key="1">
    <source>
        <dbReference type="PROSITE" id="PS50125"/>
    </source>
</evidence>
<dbReference type="Pfam" id="PF00211">
    <property type="entry name" value="Guanylate_cyc"/>
    <property type="match status" value="1"/>
</dbReference>
<comment type="caution">
    <text evidence="2">The sequence shown here is derived from an EMBL/GenBank/DDBJ whole genome shotgun (WGS) entry which is preliminary data.</text>
</comment>
<dbReference type="Proteomes" id="UP000297693">
    <property type="component" value="Unassembled WGS sequence"/>
</dbReference>
<sequence length="621" mass="72498">MIDLNYILTKFPWEKKWTDINEPLDFLWEFELKVTREDIWPYLIDTSSFNKRIGLPKFDYIEKEGHLFGSAKQAGMRIEWEEVPWEWEYLKEIGNARIYSKGFGPYIRSRYILEPYGESRSRLYIYFGWIPKNFLMRRLLRYAMPKLGADFKKALAEIQTEIQKNANASYQLVGNISKVPTFIGDVTWVHPEKLDQVKSELIKYGIQNNTIEKVYEYLRKSSDNELDRIRIKSLSKSLGRDQDELLKMFLYGCRLGIFTLSWDIICPHCRGVRTSLQRLGELPEKDECEVCDIQFETTGQNSIEVTFHLHPSVRKIERQVYCAAEPATKQHILLSKSIGARKTFYSNLLIQPGVYRLRKKGNPSFNLVDVNEKFEEKEIVWLNENESKEIKVKPKPNLVFQNETDAPVTIVLEERKEDQLSLRPNELFNFNDFRDLFSEEAIATNLQLDIGVQTLLFTDIVGSTKFYETVGDHGAFLQVREHFIKAYTLIKNERGTIVKTIGDAIMASFPSPVLAMKAAKELQEWFHPENKHTPVRIRISIHTGNCLAVNLNSNIDYFGNTVNYAAKMQAVTESGEISISERVFRDVELRNYLREKSIKLKKVEFPLSWTDRTDHVFIWKV</sequence>
<evidence type="ECO:0000313" key="2">
    <source>
        <dbReference type="EMBL" id="TGL57910.1"/>
    </source>
</evidence>
<keyword evidence="3" id="KW-1185">Reference proteome</keyword>
<dbReference type="GO" id="GO:0004016">
    <property type="term" value="F:adenylate cyclase activity"/>
    <property type="evidence" value="ECO:0007669"/>
    <property type="project" value="UniProtKB-ARBA"/>
</dbReference>
<accession>A0A4R9JXJ2</accession>
<dbReference type="CDD" id="cd07302">
    <property type="entry name" value="CHD"/>
    <property type="match status" value="1"/>
</dbReference>
<feature type="domain" description="Guanylate cyclase" evidence="1">
    <location>
        <begin position="454"/>
        <end position="569"/>
    </location>
</feature>
<dbReference type="InterPro" id="IPR045983">
    <property type="entry name" value="GUC-dom-containing_N"/>
</dbReference>
<protein>
    <submittedName>
        <fullName evidence="2">Adenylate/guanylate cyclase domain-containing protein</fullName>
    </submittedName>
</protein>
<dbReference type="InterPro" id="IPR029787">
    <property type="entry name" value="Nucleotide_cyclase"/>
</dbReference>
<dbReference type="InterPro" id="IPR001054">
    <property type="entry name" value="A/G_cyclase"/>
</dbReference>
<gene>
    <name evidence="2" type="ORF">EHQ58_10925</name>
</gene>
<reference evidence="2" key="1">
    <citation type="journal article" date="2019" name="PLoS Negl. Trop. Dis.">
        <title>Revisiting the worldwide diversity of Leptospira species in the environment.</title>
        <authorList>
            <person name="Vincent A.T."/>
            <person name="Schiettekatte O."/>
            <person name="Bourhy P."/>
            <person name="Veyrier F.J."/>
            <person name="Picardeau M."/>
        </authorList>
    </citation>
    <scope>NUCLEOTIDE SEQUENCE [LARGE SCALE GENOMIC DNA]</scope>
    <source>
        <strain evidence="2">201702476</strain>
    </source>
</reference>
<dbReference type="GO" id="GO:0006171">
    <property type="term" value="P:cAMP biosynthetic process"/>
    <property type="evidence" value="ECO:0007669"/>
    <property type="project" value="TreeGrafter"/>
</dbReference>
<dbReference type="PANTHER" id="PTHR43081">
    <property type="entry name" value="ADENYLATE CYCLASE, TERMINAL-DIFFERENTIATION SPECIFIC-RELATED"/>
    <property type="match status" value="1"/>
</dbReference>
<dbReference type="SUPFAM" id="SSF55073">
    <property type="entry name" value="Nucleotide cyclase"/>
    <property type="match status" value="1"/>
</dbReference>